<gene>
    <name evidence="3" type="ORF">SAMN04489712_101565</name>
</gene>
<dbReference type="InterPro" id="IPR010982">
    <property type="entry name" value="Lambda_DNA-bd_dom_sf"/>
</dbReference>
<evidence type="ECO:0000259" key="2">
    <source>
        <dbReference type="PROSITE" id="PS50943"/>
    </source>
</evidence>
<organism evidence="3 4">
    <name type="scientific">Thermomonospora echinospora</name>
    <dbReference type="NCBI Taxonomy" id="1992"/>
    <lineage>
        <taxon>Bacteria</taxon>
        <taxon>Bacillati</taxon>
        <taxon>Actinomycetota</taxon>
        <taxon>Actinomycetes</taxon>
        <taxon>Streptosporangiales</taxon>
        <taxon>Thermomonosporaceae</taxon>
        <taxon>Thermomonospora</taxon>
    </lineage>
</organism>
<evidence type="ECO:0000313" key="4">
    <source>
        <dbReference type="Proteomes" id="UP000236723"/>
    </source>
</evidence>
<dbReference type="GO" id="GO:0003677">
    <property type="term" value="F:DNA binding"/>
    <property type="evidence" value="ECO:0007669"/>
    <property type="project" value="InterPro"/>
</dbReference>
<dbReference type="InterPro" id="IPR043917">
    <property type="entry name" value="DUF5753"/>
</dbReference>
<dbReference type="Gene3D" id="1.10.260.40">
    <property type="entry name" value="lambda repressor-like DNA-binding domains"/>
    <property type="match status" value="1"/>
</dbReference>
<dbReference type="EMBL" id="FNVO01000001">
    <property type="protein sequence ID" value="SEF60473.1"/>
    <property type="molecule type" value="Genomic_DNA"/>
</dbReference>
<dbReference type="Pfam" id="PF19054">
    <property type="entry name" value="DUF5753"/>
    <property type="match status" value="1"/>
</dbReference>
<keyword evidence="4" id="KW-1185">Reference proteome</keyword>
<protein>
    <submittedName>
        <fullName evidence="3">Helix-turn-helix domain-containing protein</fullName>
    </submittedName>
</protein>
<dbReference type="Pfam" id="PF13560">
    <property type="entry name" value="HTH_31"/>
    <property type="match status" value="1"/>
</dbReference>
<dbReference type="RefSeq" id="WP_103935979.1">
    <property type="nucleotide sequence ID" value="NZ_FNVO01000001.1"/>
</dbReference>
<feature type="region of interest" description="Disordered" evidence="1">
    <location>
        <begin position="1"/>
        <end position="21"/>
    </location>
</feature>
<dbReference type="SMART" id="SM00530">
    <property type="entry name" value="HTH_XRE"/>
    <property type="match status" value="1"/>
</dbReference>
<dbReference type="CDD" id="cd00093">
    <property type="entry name" value="HTH_XRE"/>
    <property type="match status" value="1"/>
</dbReference>
<reference evidence="4" key="1">
    <citation type="submission" date="2016-10" db="EMBL/GenBank/DDBJ databases">
        <authorList>
            <person name="Varghese N."/>
            <person name="Submissions S."/>
        </authorList>
    </citation>
    <scope>NUCLEOTIDE SEQUENCE [LARGE SCALE GENOMIC DNA]</scope>
    <source>
        <strain evidence="4">DSM 43163</strain>
    </source>
</reference>
<feature type="domain" description="HTH cro/C1-type" evidence="2">
    <location>
        <begin position="33"/>
        <end position="86"/>
    </location>
</feature>
<sequence>MGGQGRPRGPAGGTAPPRWPGPTAARLLVGARLRRLREDAGVTCEDAGRAIRGSHSKISRLELGRTGVKIRDLADLLTRYGLADEAERAELFALAHHANEPPWWGRYADVVPSWFEHYLGLEQAASLVRCYEGQFVPGLLQTREYARATIRLGHPDEPPSRIERRVELRMARQALLHRPGAPRLWAVIDEAALRRRPGSAATMRAQLAHLIAMTELPHVTVQVVPFSGSGHAAVGGPITILRFAERRLPDLVYLEQLTSALYPDRPADRNHYTMVMHRLAVEAEPPEASVPILRRVLVET</sequence>
<dbReference type="OrthoDB" id="5177725at2"/>
<name>A0A1H5TCI0_9ACTN</name>
<accession>A0A1H5TCI0</accession>
<proteinExistence type="predicted"/>
<dbReference type="InterPro" id="IPR001387">
    <property type="entry name" value="Cro/C1-type_HTH"/>
</dbReference>
<evidence type="ECO:0000313" key="3">
    <source>
        <dbReference type="EMBL" id="SEF60473.1"/>
    </source>
</evidence>
<dbReference type="AlphaFoldDB" id="A0A1H5TCI0"/>
<feature type="compositionally biased region" description="Gly residues" evidence="1">
    <location>
        <begin position="1"/>
        <end position="12"/>
    </location>
</feature>
<dbReference type="Proteomes" id="UP000236723">
    <property type="component" value="Unassembled WGS sequence"/>
</dbReference>
<dbReference type="SUPFAM" id="SSF47413">
    <property type="entry name" value="lambda repressor-like DNA-binding domains"/>
    <property type="match status" value="1"/>
</dbReference>
<evidence type="ECO:0000256" key="1">
    <source>
        <dbReference type="SAM" id="MobiDB-lite"/>
    </source>
</evidence>
<dbReference type="PROSITE" id="PS50943">
    <property type="entry name" value="HTH_CROC1"/>
    <property type="match status" value="1"/>
</dbReference>